<dbReference type="EMBL" id="CP001684">
    <property type="protein sequence ID" value="ACV21852.1"/>
    <property type="molecule type" value="Genomic_DNA"/>
</dbReference>
<dbReference type="eggNOG" id="COG2235">
    <property type="taxonomic scope" value="Bacteria"/>
</dbReference>
<dbReference type="InterPro" id="IPR003876">
    <property type="entry name" value="Arg_deiminase"/>
</dbReference>
<dbReference type="STRING" id="471855.Shel_07960"/>
<evidence type="ECO:0000256" key="1">
    <source>
        <dbReference type="ARBA" id="ARBA00010206"/>
    </source>
</evidence>
<evidence type="ECO:0000256" key="3">
    <source>
        <dbReference type="PIRSR" id="PIRSR006356-1"/>
    </source>
</evidence>
<evidence type="ECO:0000313" key="4">
    <source>
        <dbReference type="EMBL" id="ACV21852.1"/>
    </source>
</evidence>
<dbReference type="Proteomes" id="UP000002026">
    <property type="component" value="Chromosome"/>
</dbReference>
<accession>C7N4L7</accession>
<feature type="active site" description="Amidino-cysteine intermediate" evidence="3">
    <location>
        <position position="393"/>
    </location>
</feature>
<dbReference type="Gene3D" id="3.75.10.10">
    <property type="entry name" value="L-arginine/glycine Amidinotransferase, Chain A"/>
    <property type="match status" value="1"/>
</dbReference>
<gene>
    <name evidence="4" type="ordered locus">Shel_07960</name>
</gene>
<name>C7N4L7_SLAHD</name>
<sequence length="403" mass="44670">MINVYSEIGPLRRVLMHRPGNEIMQLYPYMLGEMLFEDTPFLPAAQAEHDAYTAILRNAGVEVVYLRDLFAQAMNVPEARAAFTREFASASRVPSRELEDRVVAHYDSLSVEDLVEAVFCGIRKNDPAFADVQTLGGMARKEDVFLVNPMPNCYFTRDSSVNVADSVILSHMTKEFRRREPILLKYVHTYSDLFRDDPTQDLYNMDEPYGIEGGDVIVLSDKAVAIGCSERTDPGAVEHVAKSLFAKGYEAVYAFDIGRDRFAMHLDGMLTMIGYDTFIYNPLIEGKVSVFKLTPAANDGITTVAASDDWSQVLAEALHVPAVKLIPCGGDGDDVRSLWEMWNMGSNVLTIRPGEVVGYDRAVVTLDLLDKAGITVHTFTGAELSRGRGGARCMSMPLVRDAI</sequence>
<dbReference type="SUPFAM" id="SSF55909">
    <property type="entry name" value="Pentein"/>
    <property type="match status" value="1"/>
</dbReference>
<keyword evidence="5" id="KW-1185">Reference proteome</keyword>
<keyword evidence="2" id="KW-0378">Hydrolase</keyword>
<protein>
    <submittedName>
        <fullName evidence="4">Arginine deiminase</fullName>
    </submittedName>
</protein>
<dbReference type="PANTHER" id="PTHR47271:SF2">
    <property type="entry name" value="ARGININE DEIMINASE"/>
    <property type="match status" value="1"/>
</dbReference>
<comment type="similarity">
    <text evidence="1">Belongs to the arginine deiminase family.</text>
</comment>
<reference evidence="4 5" key="1">
    <citation type="journal article" date="2009" name="Stand. Genomic Sci.">
        <title>Complete genome sequence of Slackia heliotrinireducens type strain (RHS 1).</title>
        <authorList>
            <person name="Pukall R."/>
            <person name="Lapidus A."/>
            <person name="Nolan M."/>
            <person name="Copeland A."/>
            <person name="Glavina Del Rio T."/>
            <person name="Lucas S."/>
            <person name="Chen F."/>
            <person name="Tice H."/>
            <person name="Cheng J.F."/>
            <person name="Chertkov O."/>
            <person name="Bruce D."/>
            <person name="Goodwin L."/>
            <person name="Kuske C."/>
            <person name="Brettin T."/>
            <person name="Detter J.C."/>
            <person name="Han C."/>
            <person name="Pitluck S."/>
            <person name="Pati A."/>
            <person name="Mavrommatis K."/>
            <person name="Ivanova N."/>
            <person name="Ovchinnikova G."/>
            <person name="Chen A."/>
            <person name="Palaniappan K."/>
            <person name="Schneider S."/>
            <person name="Rohde M."/>
            <person name="Chain P."/>
            <person name="D'haeseleer P."/>
            <person name="Goker M."/>
            <person name="Bristow J."/>
            <person name="Eisen J.A."/>
            <person name="Markowitz V."/>
            <person name="Kyrpides N.C."/>
            <person name="Klenk H.P."/>
            <person name="Hugenholtz P."/>
        </authorList>
    </citation>
    <scope>NUCLEOTIDE SEQUENCE [LARGE SCALE GENOMIC DNA]</scope>
    <source>
        <strain evidence="5">ATCC 29202 / DSM 20476 / NCTC 11029 / RHS 1</strain>
    </source>
</reference>
<dbReference type="KEGG" id="shi:Shel_07960"/>
<dbReference type="PANTHER" id="PTHR47271">
    <property type="entry name" value="ARGININE DEIMINASE"/>
    <property type="match status" value="1"/>
</dbReference>
<organism evidence="4 5">
    <name type="scientific">Slackia heliotrinireducens (strain ATCC 29202 / DSM 20476 / NCTC 11029 / RHS 1)</name>
    <name type="common">Peptococcus heliotrinreducens</name>
    <dbReference type="NCBI Taxonomy" id="471855"/>
    <lineage>
        <taxon>Bacteria</taxon>
        <taxon>Bacillati</taxon>
        <taxon>Actinomycetota</taxon>
        <taxon>Coriobacteriia</taxon>
        <taxon>Eggerthellales</taxon>
        <taxon>Eggerthellaceae</taxon>
        <taxon>Slackia</taxon>
    </lineage>
</organism>
<evidence type="ECO:0000256" key="2">
    <source>
        <dbReference type="ARBA" id="ARBA00022801"/>
    </source>
</evidence>
<dbReference type="Gene3D" id="1.10.3930.10">
    <property type="entry name" value="Arginine deiminase"/>
    <property type="match status" value="1"/>
</dbReference>
<dbReference type="PIRSF" id="PIRSF006356">
    <property type="entry name" value="Arg_deiminase"/>
    <property type="match status" value="1"/>
</dbReference>
<evidence type="ECO:0000313" key="5">
    <source>
        <dbReference type="Proteomes" id="UP000002026"/>
    </source>
</evidence>
<dbReference type="AlphaFoldDB" id="C7N4L7"/>
<dbReference type="PRINTS" id="PR01466">
    <property type="entry name" value="ARGDEIMINASE"/>
</dbReference>
<dbReference type="RefSeq" id="WP_012797956.1">
    <property type="nucleotide sequence ID" value="NC_013165.1"/>
</dbReference>
<dbReference type="Pfam" id="PF02274">
    <property type="entry name" value="ADI"/>
    <property type="match status" value="1"/>
</dbReference>
<dbReference type="GO" id="GO:0016990">
    <property type="term" value="F:arginine deiminase activity"/>
    <property type="evidence" value="ECO:0007669"/>
    <property type="project" value="InterPro"/>
</dbReference>
<dbReference type="GO" id="GO:0019546">
    <property type="term" value="P:L-arginine deiminase pathway"/>
    <property type="evidence" value="ECO:0007669"/>
    <property type="project" value="TreeGrafter"/>
</dbReference>
<dbReference type="HOGENOM" id="CLU_052662_0_1_11"/>
<proteinExistence type="inferred from homology"/>